<gene>
    <name evidence="2" type="ORF">O181_076323</name>
</gene>
<dbReference type="OrthoDB" id="3344688at2759"/>
<dbReference type="PANTHER" id="PTHR11439">
    <property type="entry name" value="GAG-POL-RELATED RETROTRANSPOSON"/>
    <property type="match status" value="1"/>
</dbReference>
<dbReference type="InterPro" id="IPR036397">
    <property type="entry name" value="RNaseH_sf"/>
</dbReference>
<evidence type="ECO:0000313" key="2">
    <source>
        <dbReference type="EMBL" id="MBW0536608.1"/>
    </source>
</evidence>
<dbReference type="Gene3D" id="3.30.420.10">
    <property type="entry name" value="Ribonuclease H-like superfamily/Ribonuclease H"/>
    <property type="match status" value="1"/>
</dbReference>
<dbReference type="Proteomes" id="UP000765509">
    <property type="component" value="Unassembled WGS sequence"/>
</dbReference>
<dbReference type="GO" id="GO:0003676">
    <property type="term" value="F:nucleic acid binding"/>
    <property type="evidence" value="ECO:0007669"/>
    <property type="project" value="InterPro"/>
</dbReference>
<dbReference type="PANTHER" id="PTHR11439:SF467">
    <property type="entry name" value="INTEGRASE CATALYTIC DOMAIN-CONTAINING PROTEIN"/>
    <property type="match status" value="1"/>
</dbReference>
<dbReference type="SUPFAM" id="SSF56672">
    <property type="entry name" value="DNA/RNA polymerases"/>
    <property type="match status" value="1"/>
</dbReference>
<accession>A0A9Q3FEQ8</accession>
<comment type="caution">
    <text evidence="2">The sequence shown here is derived from an EMBL/GenBank/DDBJ whole genome shotgun (WGS) entry which is preliminary data.</text>
</comment>
<dbReference type="InterPro" id="IPR043502">
    <property type="entry name" value="DNA/RNA_pol_sf"/>
</dbReference>
<dbReference type="EMBL" id="AVOT02041311">
    <property type="protein sequence ID" value="MBW0536608.1"/>
    <property type="molecule type" value="Genomic_DNA"/>
</dbReference>
<feature type="domain" description="Reverse transcriptase Ty1/copia-type" evidence="1">
    <location>
        <begin position="31"/>
        <end position="239"/>
    </location>
</feature>
<evidence type="ECO:0000313" key="3">
    <source>
        <dbReference type="Proteomes" id="UP000765509"/>
    </source>
</evidence>
<dbReference type="CDD" id="cd09272">
    <property type="entry name" value="RNase_HI_RT_Ty1"/>
    <property type="match status" value="1"/>
</dbReference>
<organism evidence="2 3">
    <name type="scientific">Austropuccinia psidii MF-1</name>
    <dbReference type="NCBI Taxonomy" id="1389203"/>
    <lineage>
        <taxon>Eukaryota</taxon>
        <taxon>Fungi</taxon>
        <taxon>Dikarya</taxon>
        <taxon>Basidiomycota</taxon>
        <taxon>Pucciniomycotina</taxon>
        <taxon>Pucciniomycetes</taxon>
        <taxon>Pucciniales</taxon>
        <taxon>Sphaerophragmiaceae</taxon>
        <taxon>Austropuccinia</taxon>
    </lineage>
</organism>
<name>A0A9Q3FEQ8_9BASI</name>
<evidence type="ECO:0000259" key="1">
    <source>
        <dbReference type="Pfam" id="PF07727"/>
    </source>
</evidence>
<dbReference type="Pfam" id="PF07727">
    <property type="entry name" value="RVT_2"/>
    <property type="match status" value="1"/>
</dbReference>
<protein>
    <recommendedName>
        <fullName evidence="1">Reverse transcriptase Ty1/copia-type domain-containing protein</fullName>
    </recommendedName>
</protein>
<proteinExistence type="predicted"/>
<dbReference type="AlphaFoldDB" id="A0A9Q3FEQ8"/>
<sequence>MKDEITSMMEEEVFEVTDLSTALRTQKVSDVLSSKWVFAKKTAPIRYKAHLVARGFRQTRGINFEETFAPTPTFGALRLLLSMAISNDWAIKTFDVKVAFLHSLIDMPVFIWPPQGMMIDRGKVLKLKKALYGTKQAARCWWKHLTNILQNIGFQPNKEDLSTYTFHFDMGSAILWIHVDDGAIACSSKDLLLMICHCLNEKLKIKWDNKISGLVGLEIAQHPKGILISQPDLIRKLVNLSPSNITAKSPLPHNCNLVSNKAAHMDIPYLKRIGMLLYIAQGSRPDITYAVNYLARFSLGTDPSHWEALEHLIAYLRYTLNIGIYIGNEHPENKIECYVDANWGGEGNRSSHGFILFHNKNPIAWQSKRQATVASSTCQAEYMALSFASKECLWMTNLFHPILAIPTPIIYSDNKTSIDIALDIANRKQTRHLIREFNLINEYICTKKVILSWVSTDNQMADILTKALGSIKVKEFLSKLIGDTCLDKCYGGECYDSPKNQKKTLEHSKT</sequence>
<dbReference type="InterPro" id="IPR013103">
    <property type="entry name" value="RVT_2"/>
</dbReference>
<reference evidence="2" key="1">
    <citation type="submission" date="2021-03" db="EMBL/GenBank/DDBJ databases">
        <title>Draft genome sequence of rust myrtle Austropuccinia psidii MF-1, a brazilian biotype.</title>
        <authorList>
            <person name="Quecine M.C."/>
            <person name="Pachon D.M.R."/>
            <person name="Bonatelli M.L."/>
            <person name="Correr F.H."/>
            <person name="Franceschini L.M."/>
            <person name="Leite T.F."/>
            <person name="Margarido G.R.A."/>
            <person name="Almeida C.A."/>
            <person name="Ferrarezi J.A."/>
            <person name="Labate C.A."/>
        </authorList>
    </citation>
    <scope>NUCLEOTIDE SEQUENCE</scope>
    <source>
        <strain evidence="2">MF-1</strain>
    </source>
</reference>
<keyword evidence="3" id="KW-1185">Reference proteome</keyword>